<dbReference type="InterPro" id="IPR051455">
    <property type="entry name" value="Bact_solute-bind_prot3"/>
</dbReference>
<evidence type="ECO:0000313" key="7">
    <source>
        <dbReference type="EMBL" id="GGM61937.1"/>
    </source>
</evidence>
<keyword evidence="5" id="KW-0472">Membrane</keyword>
<dbReference type="EMBL" id="BMMK01000016">
    <property type="protein sequence ID" value="GGM61937.1"/>
    <property type="molecule type" value="Genomic_DNA"/>
</dbReference>
<proteinExistence type="inferred from homology"/>
<feature type="region of interest" description="Disordered" evidence="4">
    <location>
        <begin position="28"/>
        <end position="56"/>
    </location>
</feature>
<dbReference type="Pfam" id="PF00497">
    <property type="entry name" value="SBP_bac_3"/>
    <property type="match status" value="1"/>
</dbReference>
<evidence type="ECO:0000256" key="5">
    <source>
        <dbReference type="SAM" id="Phobius"/>
    </source>
</evidence>
<evidence type="ECO:0000256" key="3">
    <source>
        <dbReference type="ARBA" id="ARBA00022729"/>
    </source>
</evidence>
<dbReference type="AlphaFoldDB" id="A0A8J3C9U2"/>
<evidence type="ECO:0000313" key="8">
    <source>
        <dbReference type="Proteomes" id="UP000637578"/>
    </source>
</evidence>
<name>A0A8J3C9U2_9PSEU</name>
<dbReference type="PANTHER" id="PTHR30085:SF6">
    <property type="entry name" value="ABC TRANSPORTER GLUTAMINE-BINDING PROTEIN GLNH"/>
    <property type="match status" value="1"/>
</dbReference>
<evidence type="ECO:0000256" key="4">
    <source>
        <dbReference type="SAM" id="MobiDB-lite"/>
    </source>
</evidence>
<feature type="transmembrane region" description="Helical" evidence="5">
    <location>
        <begin position="5"/>
        <end position="22"/>
    </location>
</feature>
<reference evidence="7" key="2">
    <citation type="submission" date="2020-09" db="EMBL/GenBank/DDBJ databases">
        <authorList>
            <person name="Sun Q."/>
            <person name="Zhou Y."/>
        </authorList>
    </citation>
    <scope>NUCLEOTIDE SEQUENCE</scope>
    <source>
        <strain evidence="7">CGMCC 4.5737</strain>
    </source>
</reference>
<accession>A0A8J3C9U2</accession>
<dbReference type="RefSeq" id="WP_189059140.1">
    <property type="nucleotide sequence ID" value="NZ_BMMK01000016.1"/>
</dbReference>
<keyword evidence="3" id="KW-0732">Signal</keyword>
<dbReference type="GO" id="GO:0006865">
    <property type="term" value="P:amino acid transport"/>
    <property type="evidence" value="ECO:0007669"/>
    <property type="project" value="TreeGrafter"/>
</dbReference>
<dbReference type="InterPro" id="IPR001638">
    <property type="entry name" value="Solute-binding_3/MltF_N"/>
</dbReference>
<dbReference type="SUPFAM" id="SSF53850">
    <property type="entry name" value="Periplasmic binding protein-like II"/>
    <property type="match status" value="1"/>
</dbReference>
<keyword evidence="5" id="KW-1133">Transmembrane helix</keyword>
<evidence type="ECO:0000256" key="1">
    <source>
        <dbReference type="ARBA" id="ARBA00010333"/>
    </source>
</evidence>
<reference evidence="7" key="1">
    <citation type="journal article" date="2014" name="Int. J. Syst. Evol. Microbiol.">
        <title>Complete genome sequence of Corynebacterium casei LMG S-19264T (=DSM 44701T), isolated from a smear-ripened cheese.</title>
        <authorList>
            <consortium name="US DOE Joint Genome Institute (JGI-PGF)"/>
            <person name="Walter F."/>
            <person name="Albersmeier A."/>
            <person name="Kalinowski J."/>
            <person name="Ruckert C."/>
        </authorList>
    </citation>
    <scope>NUCLEOTIDE SEQUENCE</scope>
    <source>
        <strain evidence="7">CGMCC 4.5737</strain>
    </source>
</reference>
<protein>
    <recommendedName>
        <fullName evidence="6">Solute-binding protein family 3/N-terminal domain-containing protein</fullName>
    </recommendedName>
</protein>
<dbReference type="Gene3D" id="3.40.190.10">
    <property type="entry name" value="Periplasmic binding protein-like II"/>
    <property type="match status" value="1"/>
</dbReference>
<gene>
    <name evidence="7" type="ORF">GCM10012275_36020</name>
</gene>
<keyword evidence="2" id="KW-0813">Transport</keyword>
<feature type="domain" description="Solute-binding protein family 3/N-terminal" evidence="6">
    <location>
        <begin position="66"/>
        <end position="190"/>
    </location>
</feature>
<comment type="similarity">
    <text evidence="1">Belongs to the bacterial solute-binding protein 3 family.</text>
</comment>
<feature type="compositionally biased region" description="Low complexity" evidence="4">
    <location>
        <begin position="36"/>
        <end position="56"/>
    </location>
</feature>
<sequence>MRRALGTVLAGMVAGLLFLWWWQDDPRPSPPPASGPQPVAEATTTTTPPLVPNSPTYERIAQRGKLVVGVRLDKTGFATYDPDSRQYRGFDVEIAGILARGLQLDPAKQIEVKQMPATLGAGAVASHDLDLLIGAPPSPNGKIALAGPYLVTGGQEHFVAVAATDKALRAKVDELLRDAVQDGTWQQAYEATLAKDGVTATPPDIPEPAPTASTTSSR</sequence>
<feature type="region of interest" description="Disordered" evidence="4">
    <location>
        <begin position="195"/>
        <end position="218"/>
    </location>
</feature>
<comment type="caution">
    <text evidence="7">The sequence shown here is derived from an EMBL/GenBank/DDBJ whole genome shotgun (WGS) entry which is preliminary data.</text>
</comment>
<keyword evidence="5" id="KW-0812">Transmembrane</keyword>
<keyword evidence="8" id="KW-1185">Reference proteome</keyword>
<evidence type="ECO:0000256" key="2">
    <source>
        <dbReference type="ARBA" id="ARBA00022448"/>
    </source>
</evidence>
<evidence type="ECO:0000259" key="6">
    <source>
        <dbReference type="Pfam" id="PF00497"/>
    </source>
</evidence>
<dbReference type="Proteomes" id="UP000637578">
    <property type="component" value="Unassembled WGS sequence"/>
</dbReference>
<organism evidence="7 8">
    <name type="scientific">Longimycelium tulufanense</name>
    <dbReference type="NCBI Taxonomy" id="907463"/>
    <lineage>
        <taxon>Bacteria</taxon>
        <taxon>Bacillati</taxon>
        <taxon>Actinomycetota</taxon>
        <taxon>Actinomycetes</taxon>
        <taxon>Pseudonocardiales</taxon>
        <taxon>Pseudonocardiaceae</taxon>
        <taxon>Longimycelium</taxon>
    </lineage>
</organism>
<dbReference type="PANTHER" id="PTHR30085">
    <property type="entry name" value="AMINO ACID ABC TRANSPORTER PERMEASE"/>
    <property type="match status" value="1"/>
</dbReference>